<evidence type="ECO:0000259" key="1">
    <source>
        <dbReference type="Pfam" id="PF01575"/>
    </source>
</evidence>
<dbReference type="Gene3D" id="3.10.129.10">
    <property type="entry name" value="Hotdog Thioesterase"/>
    <property type="match status" value="1"/>
</dbReference>
<feature type="domain" description="MaoC-like" evidence="1">
    <location>
        <begin position="9"/>
        <end position="106"/>
    </location>
</feature>
<dbReference type="Proteomes" id="UP000252118">
    <property type="component" value="Unassembled WGS sequence"/>
</dbReference>
<dbReference type="SUPFAM" id="SSF54637">
    <property type="entry name" value="Thioesterase/thiol ester dehydrase-isomerase"/>
    <property type="match status" value="1"/>
</dbReference>
<dbReference type="InterPro" id="IPR002539">
    <property type="entry name" value="MaoC-like_dom"/>
</dbReference>
<proteinExistence type="predicted"/>
<evidence type="ECO:0000313" key="3">
    <source>
        <dbReference type="Proteomes" id="UP000252118"/>
    </source>
</evidence>
<reference evidence="2 3" key="1">
    <citation type="submission" date="2018-06" db="EMBL/GenBank/DDBJ databases">
        <title>Freshwater and sediment microbial communities from various areas in North America, analyzing microbe dynamics in response to fracking.</title>
        <authorList>
            <person name="Lamendella R."/>
        </authorList>
    </citation>
    <scope>NUCLEOTIDE SEQUENCE [LARGE SCALE GENOMIC DNA]</scope>
    <source>
        <strain evidence="2 3">97B</strain>
    </source>
</reference>
<protein>
    <submittedName>
        <fullName evidence="2">Acyl dehydratase</fullName>
    </submittedName>
</protein>
<dbReference type="PANTHER" id="PTHR43841:SF3">
    <property type="entry name" value="(3R)-HYDROXYACYL-ACP DEHYDRATASE SUBUNIT HADB"/>
    <property type="match status" value="1"/>
</dbReference>
<comment type="caution">
    <text evidence="2">The sequence shown here is derived from an EMBL/GenBank/DDBJ whole genome shotgun (WGS) entry which is preliminary data.</text>
</comment>
<dbReference type="InterPro" id="IPR029069">
    <property type="entry name" value="HotDog_dom_sf"/>
</dbReference>
<name>A0A366F2N9_9BACI</name>
<dbReference type="OrthoDB" id="9801625at2"/>
<accession>A0A366F2N9</accession>
<dbReference type="RefSeq" id="WP_113967892.1">
    <property type="nucleotide sequence ID" value="NZ_QNRJ01000001.1"/>
</dbReference>
<sequence length="133" mass="14961">MTKLSSLNIGETLPLVELSPVSRIDLIKYAGASGDYNPIHTIDDEANKLGLPGVIAHGMWTMGNVSKLFSDHYEEGFIKEYTVRFKGMVFLDDVITLIAEVSEKQDDLLHFKVFAVNQNQKKVIEGKLKFQLF</sequence>
<dbReference type="PANTHER" id="PTHR43841">
    <property type="entry name" value="3-HYDROXYACYL-THIOESTER DEHYDRATASE HTDX-RELATED"/>
    <property type="match status" value="1"/>
</dbReference>
<organism evidence="2 3">
    <name type="scientific">Rossellomorea aquimaris</name>
    <dbReference type="NCBI Taxonomy" id="189382"/>
    <lineage>
        <taxon>Bacteria</taxon>
        <taxon>Bacillati</taxon>
        <taxon>Bacillota</taxon>
        <taxon>Bacilli</taxon>
        <taxon>Bacillales</taxon>
        <taxon>Bacillaceae</taxon>
        <taxon>Rossellomorea</taxon>
    </lineage>
</organism>
<evidence type="ECO:0000313" key="2">
    <source>
        <dbReference type="EMBL" id="RBP08019.1"/>
    </source>
</evidence>
<gene>
    <name evidence="2" type="ORF">DET59_101390</name>
</gene>
<dbReference type="AlphaFoldDB" id="A0A366F2N9"/>
<dbReference type="EMBL" id="QNRJ01000001">
    <property type="protein sequence ID" value="RBP08019.1"/>
    <property type="molecule type" value="Genomic_DNA"/>
</dbReference>
<dbReference type="Pfam" id="PF01575">
    <property type="entry name" value="MaoC_dehydratas"/>
    <property type="match status" value="1"/>
</dbReference>